<evidence type="ECO:0000256" key="7">
    <source>
        <dbReference type="ARBA" id="ARBA00023239"/>
    </source>
</evidence>
<evidence type="ECO:0000259" key="13">
    <source>
        <dbReference type="Pfam" id="PF00117"/>
    </source>
</evidence>
<comment type="pathway">
    <text evidence="1 11">Amino-acid biosynthesis; L-histidine biosynthesis; L-histidine from 5-phospho-alpha-D-ribose 1-diphosphate: step 5/9.</text>
</comment>
<name>A0A7M2YUA0_9ACTN</name>
<organism evidence="14 15">
    <name type="scientific">Gaiella occulta</name>
    <dbReference type="NCBI Taxonomy" id="1002870"/>
    <lineage>
        <taxon>Bacteria</taxon>
        <taxon>Bacillati</taxon>
        <taxon>Actinomycetota</taxon>
        <taxon>Thermoleophilia</taxon>
        <taxon>Gaiellales</taxon>
        <taxon>Gaiellaceae</taxon>
        <taxon>Gaiella</taxon>
    </lineage>
</organism>
<dbReference type="OrthoDB" id="9807137at2"/>
<keyword evidence="4 11" id="KW-0378">Hydrolase</keyword>
<dbReference type="NCBIfam" id="TIGR01855">
    <property type="entry name" value="IMP_synth_hisH"/>
    <property type="match status" value="1"/>
</dbReference>
<comment type="subcellular location">
    <subcellularLocation>
        <location evidence="11">Cytoplasm</location>
    </subcellularLocation>
</comment>
<dbReference type="EC" id="4.3.2.10" evidence="11"/>
<dbReference type="GO" id="GO:0016829">
    <property type="term" value="F:lyase activity"/>
    <property type="evidence" value="ECO:0007669"/>
    <property type="project" value="UniProtKB-KW"/>
</dbReference>
<keyword evidence="14" id="KW-0808">Transferase</keyword>
<evidence type="ECO:0000256" key="10">
    <source>
        <dbReference type="ARBA" id="ARBA00049534"/>
    </source>
</evidence>
<dbReference type="HAMAP" id="MF_00278">
    <property type="entry name" value="HisH"/>
    <property type="match status" value="1"/>
</dbReference>
<evidence type="ECO:0000313" key="14">
    <source>
        <dbReference type="EMBL" id="RDI73731.1"/>
    </source>
</evidence>
<comment type="catalytic activity">
    <reaction evidence="9 11">
        <text>5-[(5-phospho-1-deoxy-D-ribulos-1-ylimino)methylamino]-1-(5-phospho-beta-D-ribosyl)imidazole-4-carboxamide + L-glutamine = D-erythro-1-(imidazol-4-yl)glycerol 3-phosphate + 5-amino-1-(5-phospho-beta-D-ribosyl)imidazole-4-carboxamide + L-glutamate + H(+)</text>
        <dbReference type="Rhea" id="RHEA:24793"/>
        <dbReference type="ChEBI" id="CHEBI:15378"/>
        <dbReference type="ChEBI" id="CHEBI:29985"/>
        <dbReference type="ChEBI" id="CHEBI:58278"/>
        <dbReference type="ChEBI" id="CHEBI:58359"/>
        <dbReference type="ChEBI" id="CHEBI:58475"/>
        <dbReference type="ChEBI" id="CHEBI:58525"/>
        <dbReference type="EC" id="4.3.2.10"/>
    </reaction>
</comment>
<dbReference type="InterPro" id="IPR010139">
    <property type="entry name" value="Imidazole-glycPsynth_HisH"/>
</dbReference>
<dbReference type="EC" id="3.5.1.2" evidence="11"/>
<protein>
    <recommendedName>
        <fullName evidence="11">Imidazole glycerol phosphate synthase subunit HisH</fullName>
        <ecNumber evidence="11">4.3.2.10</ecNumber>
    </recommendedName>
    <alternativeName>
        <fullName evidence="11">IGP synthase glutaminase subunit</fullName>
        <ecNumber evidence="11">3.5.1.2</ecNumber>
    </alternativeName>
    <alternativeName>
        <fullName evidence="11">IGP synthase subunit HisH</fullName>
    </alternativeName>
    <alternativeName>
        <fullName evidence="11">ImGP synthase subunit HisH</fullName>
        <shortName evidence="11">IGPS subunit HisH</shortName>
    </alternativeName>
</protein>
<dbReference type="GO" id="GO:0000107">
    <property type="term" value="F:imidazoleglycerol-phosphate synthase activity"/>
    <property type="evidence" value="ECO:0007669"/>
    <property type="project" value="UniProtKB-UniRule"/>
</dbReference>
<accession>A0A7M2YUA0</accession>
<evidence type="ECO:0000256" key="2">
    <source>
        <dbReference type="ARBA" id="ARBA00011152"/>
    </source>
</evidence>
<dbReference type="GO" id="GO:0000105">
    <property type="term" value="P:L-histidine biosynthetic process"/>
    <property type="evidence" value="ECO:0007669"/>
    <property type="project" value="UniProtKB-UniRule"/>
</dbReference>
<evidence type="ECO:0000256" key="8">
    <source>
        <dbReference type="ARBA" id="ARBA00025299"/>
    </source>
</evidence>
<keyword evidence="7 11" id="KW-0456">Lyase</keyword>
<dbReference type="RefSeq" id="WP_114797044.1">
    <property type="nucleotide sequence ID" value="NZ_QQZY01000007.1"/>
</dbReference>
<evidence type="ECO:0000313" key="15">
    <source>
        <dbReference type="Proteomes" id="UP000254134"/>
    </source>
</evidence>
<feature type="active site" evidence="11 12">
    <location>
        <position position="178"/>
    </location>
</feature>
<reference evidence="15" key="2">
    <citation type="journal article" date="2019" name="MicrobiologyOpen">
        <title>High-quality draft genome sequence of Gaiella occulta isolated from a 150 meter deep mineral water borehole and comparison with the genome sequences of other deep-branching lineages of the phylum Actinobacteria.</title>
        <authorList>
            <person name="Severino R."/>
            <person name="Froufe H.J.C."/>
            <person name="Barroso C."/>
            <person name="Albuquerque L."/>
            <person name="Lobo-da-Cunha A."/>
            <person name="da Costa M.S."/>
            <person name="Egas C."/>
        </authorList>
    </citation>
    <scope>NUCLEOTIDE SEQUENCE [LARGE SCALE GENOMIC DNA]</scope>
    <source>
        <strain evidence="15">F2-233</strain>
    </source>
</reference>
<keyword evidence="3 11" id="KW-0028">Amino-acid biosynthesis</keyword>
<keyword evidence="5 11" id="KW-0315">Glutamine amidotransferase</keyword>
<evidence type="ECO:0000256" key="3">
    <source>
        <dbReference type="ARBA" id="ARBA00022605"/>
    </source>
</evidence>
<evidence type="ECO:0000256" key="6">
    <source>
        <dbReference type="ARBA" id="ARBA00023102"/>
    </source>
</evidence>
<comment type="function">
    <text evidence="8 11">IGPS catalyzes the conversion of PRFAR and glutamine to IGP, AICAR and glutamate. The HisH subunit catalyzes the hydrolysis of glutamine to glutamate and ammonia as part of the synthesis of IGP and AICAR. The resulting ammonia molecule is channeled to the active site of HisF.</text>
</comment>
<keyword evidence="6 11" id="KW-0368">Histidine biosynthesis</keyword>
<dbReference type="SUPFAM" id="SSF52317">
    <property type="entry name" value="Class I glutamine amidotransferase-like"/>
    <property type="match status" value="1"/>
</dbReference>
<evidence type="ECO:0000256" key="9">
    <source>
        <dbReference type="ARBA" id="ARBA00047838"/>
    </source>
</evidence>
<dbReference type="Pfam" id="PF00117">
    <property type="entry name" value="GATase"/>
    <property type="match status" value="1"/>
</dbReference>
<proteinExistence type="inferred from homology"/>
<reference evidence="14 15" key="1">
    <citation type="submission" date="2018-07" db="EMBL/GenBank/DDBJ databases">
        <title>High-quality-draft genome sequence of Gaiella occulta.</title>
        <authorList>
            <person name="Severino R."/>
            <person name="Froufe H.J.C."/>
            <person name="Rainey F.A."/>
            <person name="Barroso C."/>
            <person name="Albuquerque L."/>
            <person name="Lobo-Da-Cunha A."/>
            <person name="Da Costa M.S."/>
            <person name="Egas C."/>
        </authorList>
    </citation>
    <scope>NUCLEOTIDE SEQUENCE [LARGE SCALE GENOMIC DNA]</scope>
    <source>
        <strain evidence="14 15">F2-233</strain>
    </source>
</reference>
<sequence length="200" mass="20466">MKVVLADYGAGNLRSVVSALRRAGAAPEITIDPSAVREAPLAIIAGVGHVASAARGLAAVGLDDALRERVSLGRPVLGICLGMQILFEESEEGGAGLGLLAGPVRRLRARRIPHMGWNTLQAARETALLAGVDGQDVYFAHSFAAVPSDPGLAAATVDHDGAVVAAVESGPLAGVQFHPERSGATGARVLENALAWSRSV</sequence>
<dbReference type="InterPro" id="IPR017926">
    <property type="entry name" value="GATASE"/>
</dbReference>
<dbReference type="GO" id="GO:0005737">
    <property type="term" value="C:cytoplasm"/>
    <property type="evidence" value="ECO:0007669"/>
    <property type="project" value="UniProtKB-SubCell"/>
</dbReference>
<evidence type="ECO:0000256" key="5">
    <source>
        <dbReference type="ARBA" id="ARBA00022962"/>
    </source>
</evidence>
<evidence type="ECO:0000256" key="12">
    <source>
        <dbReference type="PIRSR" id="PIRSR000495-1"/>
    </source>
</evidence>
<evidence type="ECO:0000256" key="4">
    <source>
        <dbReference type="ARBA" id="ARBA00022801"/>
    </source>
</evidence>
<feature type="domain" description="Glutamine amidotransferase" evidence="13">
    <location>
        <begin position="5"/>
        <end position="193"/>
    </location>
</feature>
<dbReference type="PANTHER" id="PTHR42701:SF1">
    <property type="entry name" value="IMIDAZOLE GLYCEROL PHOSPHATE SYNTHASE SUBUNIT HISH"/>
    <property type="match status" value="1"/>
</dbReference>
<evidence type="ECO:0000256" key="1">
    <source>
        <dbReference type="ARBA" id="ARBA00005091"/>
    </source>
</evidence>
<evidence type="ECO:0000256" key="11">
    <source>
        <dbReference type="HAMAP-Rule" id="MF_00278"/>
    </source>
</evidence>
<dbReference type="CDD" id="cd01748">
    <property type="entry name" value="GATase1_IGP_Synthase"/>
    <property type="match status" value="1"/>
</dbReference>
<keyword evidence="11" id="KW-0963">Cytoplasm</keyword>
<dbReference type="PROSITE" id="PS51273">
    <property type="entry name" value="GATASE_TYPE_1"/>
    <property type="match status" value="1"/>
</dbReference>
<comment type="subunit">
    <text evidence="2 11">Heterodimer of HisH and HisF.</text>
</comment>
<dbReference type="AlphaFoldDB" id="A0A7M2YUA0"/>
<dbReference type="GO" id="GO:0004359">
    <property type="term" value="F:glutaminase activity"/>
    <property type="evidence" value="ECO:0007669"/>
    <property type="project" value="UniProtKB-EC"/>
</dbReference>
<comment type="catalytic activity">
    <reaction evidence="10 11">
        <text>L-glutamine + H2O = L-glutamate + NH4(+)</text>
        <dbReference type="Rhea" id="RHEA:15889"/>
        <dbReference type="ChEBI" id="CHEBI:15377"/>
        <dbReference type="ChEBI" id="CHEBI:28938"/>
        <dbReference type="ChEBI" id="CHEBI:29985"/>
        <dbReference type="ChEBI" id="CHEBI:58359"/>
        <dbReference type="EC" id="3.5.1.2"/>
    </reaction>
</comment>
<feature type="active site" evidence="11 12">
    <location>
        <position position="180"/>
    </location>
</feature>
<comment type="caution">
    <text evidence="14">The sequence shown here is derived from an EMBL/GenBank/DDBJ whole genome shotgun (WGS) entry which is preliminary data.</text>
</comment>
<dbReference type="EMBL" id="QQZY01000007">
    <property type="protein sequence ID" value="RDI73731.1"/>
    <property type="molecule type" value="Genomic_DNA"/>
</dbReference>
<dbReference type="PIRSF" id="PIRSF000495">
    <property type="entry name" value="Amidotransf_hisH"/>
    <property type="match status" value="1"/>
</dbReference>
<dbReference type="PANTHER" id="PTHR42701">
    <property type="entry name" value="IMIDAZOLE GLYCEROL PHOSPHATE SYNTHASE SUBUNIT HISH"/>
    <property type="match status" value="1"/>
</dbReference>
<feature type="active site" description="Nucleophile" evidence="11 12">
    <location>
        <position position="80"/>
    </location>
</feature>
<gene>
    <name evidence="11" type="primary">hisH</name>
    <name evidence="14" type="ORF">Gocc_2644</name>
</gene>
<keyword evidence="15" id="KW-1185">Reference proteome</keyword>
<dbReference type="InterPro" id="IPR029062">
    <property type="entry name" value="Class_I_gatase-like"/>
</dbReference>
<dbReference type="UniPathway" id="UPA00031">
    <property type="reaction ID" value="UER00010"/>
</dbReference>
<dbReference type="PRINTS" id="PR00096">
    <property type="entry name" value="GATASE"/>
</dbReference>
<dbReference type="Gene3D" id="3.40.50.880">
    <property type="match status" value="1"/>
</dbReference>
<dbReference type="Proteomes" id="UP000254134">
    <property type="component" value="Unassembled WGS sequence"/>
</dbReference>